<name>A0A853F4Z4_9GAMM</name>
<dbReference type="EMBL" id="JACCHT010000003">
    <property type="protein sequence ID" value="NYT28578.1"/>
    <property type="molecule type" value="Genomic_DNA"/>
</dbReference>
<dbReference type="AlphaFoldDB" id="A0A853F4Z4"/>
<protein>
    <submittedName>
        <fullName evidence="1">BspA family leucine-rich repeat surface protein</fullName>
    </submittedName>
</protein>
<dbReference type="InterPro" id="IPR011889">
    <property type="entry name" value="Liste_lipo_26"/>
</dbReference>
<evidence type="ECO:0000313" key="2">
    <source>
        <dbReference type="Proteomes" id="UP000568751"/>
    </source>
</evidence>
<dbReference type="NCBIfam" id="TIGR02167">
    <property type="entry name" value="Liste_lipo_26"/>
    <property type="match status" value="1"/>
</dbReference>
<evidence type="ECO:0000313" key="1">
    <source>
        <dbReference type="EMBL" id="NYT28578.1"/>
    </source>
</evidence>
<organism evidence="1 2">
    <name type="scientific">Candidatus Thiodubiliella endoseptemdiera</name>
    <dbReference type="NCBI Taxonomy" id="2738886"/>
    <lineage>
        <taxon>Bacteria</taxon>
        <taxon>Pseudomonadati</taxon>
        <taxon>Pseudomonadota</taxon>
        <taxon>Gammaproteobacteria</taxon>
        <taxon>Candidatus Pseudothioglobaceae</taxon>
        <taxon>Candidatus Thiodubiliella</taxon>
    </lineage>
</organism>
<accession>A0A853F4Z4</accession>
<dbReference type="Pfam" id="PF03382">
    <property type="entry name" value="DUF285"/>
    <property type="match status" value="1"/>
</dbReference>
<proteinExistence type="predicted"/>
<dbReference type="Proteomes" id="UP000568751">
    <property type="component" value="Unassembled WGS sequence"/>
</dbReference>
<gene>
    <name evidence="1" type="ORF">H0A76_12390</name>
</gene>
<sequence length="39" mass="4522">MMATFHSCSKFNQDLSKWKTSNVETMKYLFAQCLTSTVN</sequence>
<comment type="caution">
    <text evidence="1">The sequence shown here is derived from an EMBL/GenBank/DDBJ whole genome shotgun (WGS) entry which is preliminary data.</text>
</comment>
<dbReference type="InterPro" id="IPR005046">
    <property type="entry name" value="DUF285"/>
</dbReference>
<reference evidence="1 2" key="1">
    <citation type="submission" date="2020-05" db="EMBL/GenBank/DDBJ databases">
        <title>Horizontal transmission and recombination maintain forever young bacterial symbiont genomes.</title>
        <authorList>
            <person name="Russell S.L."/>
            <person name="Pepper-Tunick E."/>
            <person name="Svedberg J."/>
            <person name="Byrne A."/>
            <person name="Ruelas Castillo J."/>
            <person name="Vollmers C."/>
            <person name="Beinart R.A."/>
            <person name="Corbett-Detig R."/>
        </authorList>
    </citation>
    <scope>NUCLEOTIDE SEQUENCE [LARGE SCALE GENOMIC DNA]</scope>
    <source>
        <strain evidence="1">455</strain>
    </source>
</reference>